<evidence type="ECO:0000256" key="3">
    <source>
        <dbReference type="SAM" id="Phobius"/>
    </source>
</evidence>
<accession>A0ABS0ZSS4</accession>
<dbReference type="SMART" id="SM00862">
    <property type="entry name" value="Trans_reg_C"/>
    <property type="match status" value="1"/>
</dbReference>
<keyword evidence="3" id="KW-1133">Transmembrane helix</keyword>
<comment type="caution">
    <text evidence="5">The sequence shown here is derived from an EMBL/GenBank/DDBJ whole genome shotgun (WGS) entry which is preliminary data.</text>
</comment>
<dbReference type="Proteomes" id="UP000746649">
    <property type="component" value="Unassembled WGS sequence"/>
</dbReference>
<keyword evidence="3" id="KW-0472">Membrane</keyword>
<reference evidence="5 6" key="1">
    <citation type="submission" date="2020-11" db="EMBL/GenBank/DDBJ databases">
        <title>Enhanced detection system for hospital associated transmission using whole genome sequencing surveillance.</title>
        <authorList>
            <person name="Harrison L.H."/>
            <person name="Van Tyne D."/>
            <person name="Marsh J.W."/>
            <person name="Griffith M.P."/>
            <person name="Snyder D.J."/>
            <person name="Cooper V.S."/>
            <person name="Mustapha M."/>
        </authorList>
    </citation>
    <scope>NUCLEOTIDE SEQUENCE [LARGE SCALE GENOMIC DNA]</scope>
    <source>
        <strain evidence="5 6">CB00117</strain>
    </source>
</reference>
<feature type="domain" description="OmpR/PhoB-type" evidence="4">
    <location>
        <begin position="11"/>
        <end position="114"/>
    </location>
</feature>
<gene>
    <name evidence="5" type="ORF">I6M88_12955</name>
</gene>
<sequence>MHTVLENSTHTICYTINNLVDFHPGDRSLTNKITEKSVTLQTPACFILLYLIENEGAVIPQNQLVEVGWGEKNTITSMNTLYQTVLTLRNALAEVGLSRDLIKTIARRGIMISASVQCIDVSPAEGVGNVDRELHAESPPDRKRSFFKLTFITGTLLVSTLLASVGVSVAVFTPAESLFSAYTLLDATSISSCTVLLHGKRALDTRYVQFMGRNKDICHHHSFVFISGMSKAKNIGAIVCQTDIRLDPAAQCTTWYSIHNEN</sequence>
<dbReference type="InterPro" id="IPR036388">
    <property type="entry name" value="WH-like_DNA-bd_sf"/>
</dbReference>
<protein>
    <submittedName>
        <fullName evidence="5">Winged helix-turn-helix domain-containing protein</fullName>
    </submittedName>
</protein>
<evidence type="ECO:0000256" key="2">
    <source>
        <dbReference type="PROSITE-ProRule" id="PRU01091"/>
    </source>
</evidence>
<keyword evidence="6" id="KW-1185">Reference proteome</keyword>
<dbReference type="RefSeq" id="WP_200035451.1">
    <property type="nucleotide sequence ID" value="NZ_JADWND010000005.1"/>
</dbReference>
<evidence type="ECO:0000259" key="4">
    <source>
        <dbReference type="PROSITE" id="PS51755"/>
    </source>
</evidence>
<dbReference type="EMBL" id="JADWND010000005">
    <property type="protein sequence ID" value="MBJ8381873.1"/>
    <property type="molecule type" value="Genomic_DNA"/>
</dbReference>
<name>A0ABS0ZSS4_9ENTR</name>
<keyword evidence="1 2" id="KW-0238">DNA-binding</keyword>
<dbReference type="Gene3D" id="1.10.10.10">
    <property type="entry name" value="Winged helix-like DNA-binding domain superfamily/Winged helix DNA-binding domain"/>
    <property type="match status" value="1"/>
</dbReference>
<dbReference type="PROSITE" id="PS51755">
    <property type="entry name" value="OMPR_PHOB"/>
    <property type="match status" value="1"/>
</dbReference>
<feature type="transmembrane region" description="Helical" evidence="3">
    <location>
        <begin position="149"/>
        <end position="172"/>
    </location>
</feature>
<dbReference type="InterPro" id="IPR016032">
    <property type="entry name" value="Sig_transdc_resp-reg_C-effctor"/>
</dbReference>
<evidence type="ECO:0000256" key="1">
    <source>
        <dbReference type="ARBA" id="ARBA00023125"/>
    </source>
</evidence>
<evidence type="ECO:0000313" key="6">
    <source>
        <dbReference type="Proteomes" id="UP000746649"/>
    </source>
</evidence>
<dbReference type="SUPFAM" id="SSF46894">
    <property type="entry name" value="C-terminal effector domain of the bipartite response regulators"/>
    <property type="match status" value="1"/>
</dbReference>
<feature type="DNA-binding region" description="OmpR/PhoB-type" evidence="2">
    <location>
        <begin position="11"/>
        <end position="114"/>
    </location>
</feature>
<dbReference type="Pfam" id="PF00486">
    <property type="entry name" value="Trans_reg_C"/>
    <property type="match status" value="1"/>
</dbReference>
<keyword evidence="3" id="KW-0812">Transmembrane</keyword>
<proteinExistence type="predicted"/>
<organism evidence="5 6">
    <name type="scientific">Citrobacter sedlakii</name>
    <dbReference type="NCBI Taxonomy" id="67826"/>
    <lineage>
        <taxon>Bacteria</taxon>
        <taxon>Pseudomonadati</taxon>
        <taxon>Pseudomonadota</taxon>
        <taxon>Gammaproteobacteria</taxon>
        <taxon>Enterobacterales</taxon>
        <taxon>Enterobacteriaceae</taxon>
        <taxon>Citrobacter</taxon>
        <taxon>Citrobacter freundii complex</taxon>
    </lineage>
</organism>
<evidence type="ECO:0000313" key="5">
    <source>
        <dbReference type="EMBL" id="MBJ8381873.1"/>
    </source>
</evidence>
<dbReference type="InterPro" id="IPR001867">
    <property type="entry name" value="OmpR/PhoB-type_DNA-bd"/>
</dbReference>